<dbReference type="Proteomes" id="UP001056120">
    <property type="component" value="Linkage Group LG03"/>
</dbReference>
<protein>
    <submittedName>
        <fullName evidence="1">Uncharacterized protein</fullName>
    </submittedName>
</protein>
<reference evidence="1 2" key="2">
    <citation type="journal article" date="2022" name="Mol. Ecol. Resour.">
        <title>The genomes of chicory, endive, great burdock and yacon provide insights into Asteraceae paleo-polyploidization history and plant inulin production.</title>
        <authorList>
            <person name="Fan W."/>
            <person name="Wang S."/>
            <person name="Wang H."/>
            <person name="Wang A."/>
            <person name="Jiang F."/>
            <person name="Liu H."/>
            <person name="Zhao H."/>
            <person name="Xu D."/>
            <person name="Zhang Y."/>
        </authorList>
    </citation>
    <scope>NUCLEOTIDE SEQUENCE [LARGE SCALE GENOMIC DNA]</scope>
    <source>
        <strain evidence="2">cv. Yunnan</strain>
        <tissue evidence="1">Leaves</tissue>
    </source>
</reference>
<evidence type="ECO:0000313" key="2">
    <source>
        <dbReference type="Proteomes" id="UP001056120"/>
    </source>
</evidence>
<reference evidence="2" key="1">
    <citation type="journal article" date="2022" name="Mol. Ecol. Resour.">
        <title>The genomes of chicory, endive, great burdock and yacon provide insights into Asteraceae palaeo-polyploidization history and plant inulin production.</title>
        <authorList>
            <person name="Fan W."/>
            <person name="Wang S."/>
            <person name="Wang H."/>
            <person name="Wang A."/>
            <person name="Jiang F."/>
            <person name="Liu H."/>
            <person name="Zhao H."/>
            <person name="Xu D."/>
            <person name="Zhang Y."/>
        </authorList>
    </citation>
    <scope>NUCLEOTIDE SEQUENCE [LARGE SCALE GENOMIC DNA]</scope>
    <source>
        <strain evidence="2">cv. Yunnan</strain>
    </source>
</reference>
<dbReference type="EMBL" id="CM042020">
    <property type="protein sequence ID" value="KAI3820520.1"/>
    <property type="molecule type" value="Genomic_DNA"/>
</dbReference>
<comment type="caution">
    <text evidence="1">The sequence shown here is derived from an EMBL/GenBank/DDBJ whole genome shotgun (WGS) entry which is preliminary data.</text>
</comment>
<evidence type="ECO:0000313" key="1">
    <source>
        <dbReference type="EMBL" id="KAI3820520.1"/>
    </source>
</evidence>
<gene>
    <name evidence="1" type="ORF">L1987_08068</name>
</gene>
<sequence length="69" mass="8116">MKKKIWIGVLVFCVEDKDDGVLGVAMEYERRTPPLFLESIHIYIHILHTCTYCACVFFLPNFFLHPSIR</sequence>
<proteinExistence type="predicted"/>
<accession>A0ACB9JLV9</accession>
<organism evidence="1 2">
    <name type="scientific">Smallanthus sonchifolius</name>
    <dbReference type="NCBI Taxonomy" id="185202"/>
    <lineage>
        <taxon>Eukaryota</taxon>
        <taxon>Viridiplantae</taxon>
        <taxon>Streptophyta</taxon>
        <taxon>Embryophyta</taxon>
        <taxon>Tracheophyta</taxon>
        <taxon>Spermatophyta</taxon>
        <taxon>Magnoliopsida</taxon>
        <taxon>eudicotyledons</taxon>
        <taxon>Gunneridae</taxon>
        <taxon>Pentapetalae</taxon>
        <taxon>asterids</taxon>
        <taxon>campanulids</taxon>
        <taxon>Asterales</taxon>
        <taxon>Asteraceae</taxon>
        <taxon>Asteroideae</taxon>
        <taxon>Heliantheae alliance</taxon>
        <taxon>Millerieae</taxon>
        <taxon>Smallanthus</taxon>
    </lineage>
</organism>
<keyword evidence="2" id="KW-1185">Reference proteome</keyword>
<name>A0ACB9JLV9_9ASTR</name>